<accession>A0A3Q0EW19</accession>
<dbReference type="PANTHER" id="PTHR11439">
    <property type="entry name" value="GAG-POL-RELATED RETROTRANSPOSON"/>
    <property type="match status" value="1"/>
</dbReference>
<name>A0A3Q0EW19_VIGRR</name>
<reference evidence="1" key="1">
    <citation type="journal article" date="2014" name="Nat. Commun.">
        <title>Genome sequence of mungbean and insights into evolution within Vigna species.</title>
        <authorList>
            <person name="Kang Y.J."/>
            <person name="Kim S.K."/>
            <person name="Kim M.Y."/>
            <person name="Lestari P."/>
            <person name="Kim K.H."/>
            <person name="Ha B.K."/>
            <person name="Jun T.H."/>
            <person name="Hwang W.J."/>
            <person name="Lee T."/>
            <person name="Lee J."/>
            <person name="Shim S."/>
            <person name="Yoon M.Y."/>
            <person name="Jang Y.E."/>
            <person name="Han K.S."/>
            <person name="Taeprayoon P."/>
            <person name="Yoon N."/>
            <person name="Somta P."/>
            <person name="Tanya P."/>
            <person name="Kim K.S."/>
            <person name="Gwag J.G."/>
            <person name="Moon J.K."/>
            <person name="Lee Y.H."/>
            <person name="Park B.S."/>
            <person name="Bombarely A."/>
            <person name="Doyle J.J."/>
            <person name="Jackson S.A."/>
            <person name="Schafleitner R."/>
            <person name="Srinives P."/>
            <person name="Varshney R.K."/>
            <person name="Lee S.H."/>
        </authorList>
    </citation>
    <scope>NUCLEOTIDE SEQUENCE [LARGE SCALE GENOMIC DNA]</scope>
    <source>
        <strain evidence="1">cv. VC1973A</strain>
    </source>
</reference>
<organism evidence="1 2">
    <name type="scientific">Vigna radiata var. radiata</name>
    <name type="common">Mung bean</name>
    <name type="synonym">Phaseolus aureus</name>
    <dbReference type="NCBI Taxonomy" id="3916"/>
    <lineage>
        <taxon>Eukaryota</taxon>
        <taxon>Viridiplantae</taxon>
        <taxon>Streptophyta</taxon>
        <taxon>Embryophyta</taxon>
        <taxon>Tracheophyta</taxon>
        <taxon>Spermatophyta</taxon>
        <taxon>Magnoliopsida</taxon>
        <taxon>eudicotyledons</taxon>
        <taxon>Gunneridae</taxon>
        <taxon>Pentapetalae</taxon>
        <taxon>rosids</taxon>
        <taxon>fabids</taxon>
        <taxon>Fabales</taxon>
        <taxon>Fabaceae</taxon>
        <taxon>Papilionoideae</taxon>
        <taxon>50 kb inversion clade</taxon>
        <taxon>NPAAA clade</taxon>
        <taxon>indigoferoid/millettioid clade</taxon>
        <taxon>Phaseoleae</taxon>
        <taxon>Vigna</taxon>
    </lineage>
</organism>
<dbReference type="RefSeq" id="XP_022635950.1">
    <property type="nucleotide sequence ID" value="XM_022780229.1"/>
</dbReference>
<dbReference type="Proteomes" id="UP000087766">
    <property type="component" value="Chromosome 5"/>
</dbReference>
<evidence type="ECO:0000313" key="1">
    <source>
        <dbReference type="Proteomes" id="UP000087766"/>
    </source>
</evidence>
<dbReference type="STRING" id="3916.A0A3Q0EW19"/>
<gene>
    <name evidence="2" type="primary">LOC111241580</name>
</gene>
<reference evidence="2" key="2">
    <citation type="submission" date="2025-08" db="UniProtKB">
        <authorList>
            <consortium name="RefSeq"/>
        </authorList>
    </citation>
    <scope>IDENTIFICATION</scope>
    <source>
        <tissue evidence="2">Leaf</tissue>
    </source>
</reference>
<dbReference type="OrthoDB" id="1711781at2759"/>
<dbReference type="KEGG" id="vra:111241580"/>
<proteinExistence type="predicted"/>
<evidence type="ECO:0000313" key="2">
    <source>
        <dbReference type="RefSeq" id="XP_022635950.1"/>
    </source>
</evidence>
<dbReference type="PANTHER" id="PTHR11439:SF486">
    <property type="entry name" value="RLK (RECEPTOR-LIKE KINASE) PROTEIN, PUTATIVE-RELATED"/>
    <property type="match status" value="1"/>
</dbReference>
<protein>
    <submittedName>
        <fullName evidence="2">Uncharacterized protein LOC111241580</fullName>
    </submittedName>
</protein>
<dbReference type="GeneID" id="111241580"/>
<keyword evidence="1" id="KW-1185">Reference proteome</keyword>
<dbReference type="AlphaFoldDB" id="A0A3Q0EW19"/>
<sequence length="149" mass="17464">MQEEFEMPMMGELTYFLGRQVKQTKDGIFIHQSKYYNDLLKRFKMLDYKDVATPMATNCYLDLDEAGKGVNHRMYRGMIESLIYLTASRLDIMHSFCLCARFQSTPKESHLTIVKRILKYLKGTKGLGLWYLYGTNFFLNGYSDSDFVN</sequence>